<dbReference type="SUPFAM" id="SSF47862">
    <property type="entry name" value="Saposin"/>
    <property type="match status" value="1"/>
</dbReference>
<keyword evidence="6 12" id="KW-0378">Hydrolase</keyword>
<comment type="catalytic activity">
    <reaction evidence="11">
        <text>a sphingomyelin + H2O = phosphocholine + an N-acylsphing-4-enine + H(+)</text>
        <dbReference type="Rhea" id="RHEA:19253"/>
        <dbReference type="ChEBI" id="CHEBI:15377"/>
        <dbReference type="ChEBI" id="CHEBI:15378"/>
        <dbReference type="ChEBI" id="CHEBI:17636"/>
        <dbReference type="ChEBI" id="CHEBI:52639"/>
        <dbReference type="ChEBI" id="CHEBI:295975"/>
        <dbReference type="EC" id="3.1.4.12"/>
    </reaction>
    <physiologicalReaction direction="left-to-right" evidence="11">
        <dbReference type="Rhea" id="RHEA:19254"/>
    </physiologicalReaction>
</comment>
<dbReference type="InterPro" id="IPR041805">
    <property type="entry name" value="ASMase/PPN1_MPP"/>
</dbReference>
<dbReference type="GO" id="GO:0016020">
    <property type="term" value="C:membrane"/>
    <property type="evidence" value="ECO:0007669"/>
    <property type="project" value="GOC"/>
</dbReference>
<evidence type="ECO:0000256" key="12">
    <source>
        <dbReference type="PIRNR" id="PIRNR000948"/>
    </source>
</evidence>
<dbReference type="PANTHER" id="PTHR10340:SF34">
    <property type="entry name" value="SPHINGOMYELIN PHOSPHODIESTERASE"/>
    <property type="match status" value="1"/>
</dbReference>
<feature type="binding site" evidence="13">
    <location>
        <position position="438"/>
    </location>
    <ligand>
        <name>Zn(2+)</name>
        <dbReference type="ChEBI" id="CHEBI:29105"/>
        <label>2</label>
    </ligand>
</feature>
<protein>
    <recommendedName>
        <fullName evidence="12">Sphingomyelin phosphodiesterase</fullName>
        <ecNumber evidence="12">3.1.4.12</ecNumber>
    </recommendedName>
</protein>
<feature type="binding site" evidence="13">
    <location>
        <position position="404"/>
    </location>
    <ligand>
        <name>Zn(2+)</name>
        <dbReference type="ChEBI" id="CHEBI:29105"/>
        <label>2</label>
    </ligand>
</feature>
<comment type="similarity">
    <text evidence="2 12">Belongs to the acid sphingomyelinase family.</text>
</comment>
<dbReference type="GO" id="GO:0061750">
    <property type="term" value="F:acid sphingomyelin phosphodiesterase activity"/>
    <property type="evidence" value="ECO:0007669"/>
    <property type="project" value="TreeGrafter"/>
</dbReference>
<dbReference type="SUPFAM" id="SSF56300">
    <property type="entry name" value="Metallo-dependent phosphatases"/>
    <property type="match status" value="1"/>
</dbReference>
<feature type="binding site" evidence="13">
    <location>
        <position position="184"/>
    </location>
    <ligand>
        <name>Zn(2+)</name>
        <dbReference type="ChEBI" id="CHEBI:29105"/>
        <label>1</label>
    </ligand>
</feature>
<evidence type="ECO:0000313" key="17">
    <source>
        <dbReference type="Proteomes" id="UP000694866"/>
    </source>
</evidence>
<evidence type="ECO:0000256" key="14">
    <source>
        <dbReference type="PIRSR" id="PIRSR000948-2"/>
    </source>
</evidence>
<evidence type="ECO:0000256" key="4">
    <source>
        <dbReference type="ARBA" id="ARBA00022723"/>
    </source>
</evidence>
<feature type="binding site" evidence="13">
    <location>
        <position position="257"/>
    </location>
    <ligand>
        <name>Zn(2+)</name>
        <dbReference type="ChEBI" id="CHEBI:29105"/>
        <label>1</label>
    </ligand>
</feature>
<keyword evidence="17" id="KW-1185">Reference proteome</keyword>
<feature type="disulfide bond" evidence="14">
    <location>
        <begin position="72"/>
        <end position="135"/>
    </location>
</feature>
<proteinExistence type="inferred from homology"/>
<feature type="disulfide bond" evidence="14">
    <location>
        <begin position="69"/>
        <end position="143"/>
    </location>
</feature>
<evidence type="ECO:0000256" key="10">
    <source>
        <dbReference type="ARBA" id="ARBA00023295"/>
    </source>
</evidence>
<feature type="disulfide bond" evidence="14">
    <location>
        <begin position="564"/>
        <end position="568"/>
    </location>
</feature>
<feature type="binding site" evidence="13">
    <location>
        <position position="297"/>
    </location>
    <ligand>
        <name>Zn(2+)</name>
        <dbReference type="ChEBI" id="CHEBI:29105"/>
        <label>2</label>
    </ligand>
</feature>
<evidence type="ECO:0000256" key="13">
    <source>
        <dbReference type="PIRSR" id="PIRSR000948-1"/>
    </source>
</evidence>
<evidence type="ECO:0000256" key="8">
    <source>
        <dbReference type="ARBA" id="ARBA00023157"/>
    </source>
</evidence>
<dbReference type="PIRSF" id="PIRSF000948">
    <property type="entry name" value="Sphingomy_PDE"/>
    <property type="match status" value="1"/>
</dbReference>
<feature type="disulfide bond" evidence="14">
    <location>
        <begin position="205"/>
        <end position="228"/>
    </location>
</feature>
<dbReference type="Gene3D" id="3.60.21.10">
    <property type="match status" value="1"/>
</dbReference>
<evidence type="ECO:0000256" key="11">
    <source>
        <dbReference type="ARBA" id="ARBA00047268"/>
    </source>
</evidence>
<dbReference type="InterPro" id="IPR011160">
    <property type="entry name" value="Sphingomy_PDE"/>
</dbReference>
<comment type="cofactor">
    <cofactor evidence="13">
        <name>Zn(2+)</name>
        <dbReference type="ChEBI" id="CHEBI:29105"/>
    </cofactor>
    <text evidence="13">Binds 2 Zn(2+) ions per subunit.</text>
</comment>
<feature type="binding site" evidence="13">
    <location>
        <position position="186"/>
    </location>
    <ligand>
        <name>Zn(2+)</name>
        <dbReference type="ChEBI" id="CHEBI:29105"/>
        <label>1</label>
    </ligand>
</feature>
<dbReference type="CDD" id="cd00842">
    <property type="entry name" value="MPP_ASMase"/>
    <property type="match status" value="1"/>
</dbReference>
<keyword evidence="10 12" id="KW-0326">Glycosidase</keyword>
<dbReference type="Proteomes" id="UP000694866">
    <property type="component" value="Unplaced"/>
</dbReference>
<feature type="binding site" evidence="13">
    <location>
        <position position="440"/>
    </location>
    <ligand>
        <name>Zn(2+)</name>
        <dbReference type="ChEBI" id="CHEBI:29105"/>
        <label>1</label>
    </ligand>
</feature>
<keyword evidence="4 13" id="KW-0479">Metal-binding</keyword>
<dbReference type="Pfam" id="PF00149">
    <property type="entry name" value="Metallophos"/>
    <property type="match status" value="1"/>
</dbReference>
<dbReference type="GO" id="GO:0016798">
    <property type="term" value="F:hydrolase activity, acting on glycosyl bonds"/>
    <property type="evidence" value="ECO:0007669"/>
    <property type="project" value="UniProtKB-KW"/>
</dbReference>
<accession>A0A9R1TAY3</accession>
<keyword evidence="9" id="KW-0325">Glycoprotein</keyword>
<dbReference type="GO" id="GO:0046872">
    <property type="term" value="F:metal ion binding"/>
    <property type="evidence" value="ECO:0007669"/>
    <property type="project" value="UniProtKB-KW"/>
</dbReference>
<organism evidence="17 18">
    <name type="scientific">Fopius arisanus</name>
    <dbReference type="NCBI Taxonomy" id="64838"/>
    <lineage>
        <taxon>Eukaryota</taxon>
        <taxon>Metazoa</taxon>
        <taxon>Ecdysozoa</taxon>
        <taxon>Arthropoda</taxon>
        <taxon>Hexapoda</taxon>
        <taxon>Insecta</taxon>
        <taxon>Pterygota</taxon>
        <taxon>Neoptera</taxon>
        <taxon>Endopterygota</taxon>
        <taxon>Hymenoptera</taxon>
        <taxon>Apocrita</taxon>
        <taxon>Ichneumonoidea</taxon>
        <taxon>Braconidae</taxon>
        <taxon>Opiinae</taxon>
        <taxon>Fopius</taxon>
    </lineage>
</organism>
<evidence type="ECO:0000256" key="3">
    <source>
        <dbReference type="ARBA" id="ARBA00022525"/>
    </source>
</evidence>
<keyword evidence="3" id="KW-0964">Secreted</keyword>
<sequence length="609" mass="69976">MITRQWLVPFLLIIAPGTSGFTLRDVDITNWNYGKDSVDLIEGIPGSLDPSSPVVGRLRRSILDVGFSCTICEIGVNLLRVHTNAGLTDEEVMGQIKVFCMLQLSAEVCDGVNRVFAPEVIYILKRVKTTSSQICGMIMGDACNYVDNPSHDWKISLPPIKKPLQASEMAKPEVKTLKVLHISDTHYDPLYEEGANADCGDPLCCRASSGRPASPGAGAGKWGDYRKCDTPKRTLDHMLQHIQETHPDIAYIIWTGDLPPHDSWNQTREENLDNLRATVAEMTEAFPNVSIFPALGNHESAPVNSFPTKYAPSEYNIFWLYDELDKQWQRWLPRGASGTVKRGAFYSVLVRPAFRIISVNTNYCNDKNFWLLINSTDPADELQWLIDELQGAENRSEKVHIIGHMPPGTSECLKVWSANYYRIINRYESTIAAQFFGHTHYDEFELFYDMKNITRPVSVAYVGPSVSPYENLNPGYRIYYIDDDEASPTRQVVDHETWIMNLDDANFHDSPTWYRLYSARDAYEMSSLRPDDWNSLINRMIDDADLFYVYYKHYHKNSPVRPRCDTKCKKRLLCDLRNGRSRDRDLFCRTINQRIDSQYFFNWRNLFRI</sequence>
<evidence type="ECO:0000313" key="18">
    <source>
        <dbReference type="RefSeq" id="XP_011305839.1"/>
    </source>
</evidence>
<dbReference type="RefSeq" id="XP_011305839.1">
    <property type="nucleotide sequence ID" value="XM_011307537.1"/>
</dbReference>
<keyword evidence="8 14" id="KW-1015">Disulfide bond</keyword>
<dbReference type="InterPro" id="IPR008139">
    <property type="entry name" value="SaposinB_dom"/>
</dbReference>
<dbReference type="FunFam" id="3.60.21.10:FF:000077">
    <property type="entry name" value="Sphingomyelin phosphodiesterase"/>
    <property type="match status" value="1"/>
</dbReference>
<reference evidence="18 19" key="1">
    <citation type="submission" date="2025-04" db="UniProtKB">
        <authorList>
            <consortium name="RefSeq"/>
        </authorList>
    </citation>
    <scope>IDENTIFICATION</scope>
    <source>
        <strain evidence="18 19">USDA-PBARC FA_bdor</strain>
        <tissue evidence="18 19">Whole organism</tissue>
    </source>
</reference>
<dbReference type="InterPro" id="IPR029052">
    <property type="entry name" value="Metallo-depent_PP-like"/>
</dbReference>
<evidence type="ECO:0000256" key="5">
    <source>
        <dbReference type="ARBA" id="ARBA00022729"/>
    </source>
</evidence>
<feature type="disulfide bond" evidence="14">
    <location>
        <begin position="364"/>
        <end position="412"/>
    </location>
</feature>
<name>A0A9R1T999_9HYME</name>
<feature type="domain" description="Saposin B-type" evidence="16">
    <location>
        <begin position="65"/>
        <end position="147"/>
    </location>
</feature>
<dbReference type="OrthoDB" id="282973at2759"/>
<evidence type="ECO:0000256" key="7">
    <source>
        <dbReference type="ARBA" id="ARBA00022833"/>
    </source>
</evidence>
<evidence type="ECO:0000256" key="15">
    <source>
        <dbReference type="SAM" id="SignalP"/>
    </source>
</evidence>
<evidence type="ECO:0000256" key="9">
    <source>
        <dbReference type="ARBA" id="ARBA00023180"/>
    </source>
</evidence>
<dbReference type="GO" id="GO:0005615">
    <property type="term" value="C:extracellular space"/>
    <property type="evidence" value="ECO:0007669"/>
    <property type="project" value="TreeGrafter"/>
</dbReference>
<comment type="function">
    <text evidence="12">Converts sphingomyelin to ceramide.</text>
</comment>
<dbReference type="Pfam" id="PF19272">
    <property type="entry name" value="ASMase_C"/>
    <property type="match status" value="1"/>
</dbReference>
<evidence type="ECO:0000313" key="19">
    <source>
        <dbReference type="RefSeq" id="XP_011305841.1"/>
    </source>
</evidence>
<evidence type="ECO:0000256" key="2">
    <source>
        <dbReference type="ARBA" id="ARBA00008234"/>
    </source>
</evidence>
<gene>
    <name evidence="18 19" type="primary">LOC105268199</name>
</gene>
<dbReference type="InterPro" id="IPR011001">
    <property type="entry name" value="Saposin-like"/>
</dbReference>
<dbReference type="GO" id="GO:0006685">
    <property type="term" value="P:sphingomyelin catabolic process"/>
    <property type="evidence" value="ECO:0007669"/>
    <property type="project" value="UniProtKB-UniRule"/>
</dbReference>
<dbReference type="AlphaFoldDB" id="A0A9R1T999"/>
<keyword evidence="5 15" id="KW-0732">Signal</keyword>
<dbReference type="GO" id="GO:0046513">
    <property type="term" value="P:ceramide biosynthetic process"/>
    <property type="evidence" value="ECO:0007669"/>
    <property type="project" value="TreeGrafter"/>
</dbReference>
<dbReference type="InterPro" id="IPR004843">
    <property type="entry name" value="Calcineurin-like_PHP"/>
</dbReference>
<evidence type="ECO:0000259" key="16">
    <source>
        <dbReference type="PROSITE" id="PS50015"/>
    </source>
</evidence>
<dbReference type="InterPro" id="IPR045473">
    <property type="entry name" value="ASM_C"/>
</dbReference>
<dbReference type="PANTHER" id="PTHR10340">
    <property type="entry name" value="SPHINGOMYELIN PHOSPHODIESTERASE"/>
    <property type="match status" value="1"/>
</dbReference>
<dbReference type="GO" id="GO:0005764">
    <property type="term" value="C:lysosome"/>
    <property type="evidence" value="ECO:0007669"/>
    <property type="project" value="TreeGrafter"/>
</dbReference>
<comment type="subcellular location">
    <subcellularLocation>
        <location evidence="1">Secreted</location>
    </subcellularLocation>
</comment>
<feature type="signal peptide" evidence="15">
    <location>
        <begin position="1"/>
        <end position="20"/>
    </location>
</feature>
<accession>A0A9R1T999</accession>
<feature type="disulfide bond" evidence="14">
    <location>
        <begin position="100"/>
        <end position="109"/>
    </location>
</feature>
<dbReference type="GeneID" id="105268199"/>
<dbReference type="EC" id="3.1.4.12" evidence="12"/>
<feature type="disulfide bond" evidence="14">
    <location>
        <begin position="574"/>
        <end position="588"/>
    </location>
</feature>
<feature type="binding site" evidence="13">
    <location>
        <position position="257"/>
    </location>
    <ligand>
        <name>Zn(2+)</name>
        <dbReference type="ChEBI" id="CHEBI:29105"/>
        <label>2</label>
    </ligand>
</feature>
<keyword evidence="7 13" id="KW-0862">Zinc</keyword>
<dbReference type="KEGG" id="fas:105268199"/>
<dbReference type="RefSeq" id="XP_011305841.1">
    <property type="nucleotide sequence ID" value="XM_011307539.1"/>
</dbReference>
<evidence type="ECO:0000256" key="1">
    <source>
        <dbReference type="ARBA" id="ARBA00004613"/>
    </source>
</evidence>
<evidence type="ECO:0000256" key="6">
    <source>
        <dbReference type="ARBA" id="ARBA00022801"/>
    </source>
</evidence>
<dbReference type="PROSITE" id="PS50015">
    <property type="entry name" value="SAP_B"/>
    <property type="match status" value="1"/>
</dbReference>
<feature type="chain" id="PRO_5044701537" description="Sphingomyelin phosphodiesterase" evidence="15">
    <location>
        <begin position="21"/>
        <end position="609"/>
    </location>
</feature>
<feature type="disulfide bond" evidence="14">
    <location>
        <begin position="199"/>
        <end position="204"/>
    </location>
</feature>